<protein>
    <recommendedName>
        <fullName evidence="3">Ribosomal protein S18</fullName>
    </recommendedName>
</protein>
<evidence type="ECO:0000313" key="1">
    <source>
        <dbReference type="EMBL" id="GIZ02271.1"/>
    </source>
</evidence>
<dbReference type="EMBL" id="BPLR01001425">
    <property type="protein sequence ID" value="GIZ02271.1"/>
    <property type="molecule type" value="Genomic_DNA"/>
</dbReference>
<sequence length="83" mass="9603">MQKDNFSQPRRTPFAPIRRNIQSVTFKGKLEITELFQFLSLPPPYRLDLEKGRGGGGLKSRRILPRTVRKVPAINHAHFHKPN</sequence>
<accession>A0AAV4Y8L6</accession>
<dbReference type="AlphaFoldDB" id="A0AAV4Y8L6"/>
<evidence type="ECO:0008006" key="3">
    <source>
        <dbReference type="Google" id="ProtNLM"/>
    </source>
</evidence>
<gene>
    <name evidence="1" type="ORF">CEXT_587431</name>
</gene>
<evidence type="ECO:0000313" key="2">
    <source>
        <dbReference type="Proteomes" id="UP001054945"/>
    </source>
</evidence>
<name>A0AAV4Y8L6_CAEEX</name>
<reference evidence="1 2" key="1">
    <citation type="submission" date="2021-06" db="EMBL/GenBank/DDBJ databases">
        <title>Caerostris extrusa draft genome.</title>
        <authorList>
            <person name="Kono N."/>
            <person name="Arakawa K."/>
        </authorList>
    </citation>
    <scope>NUCLEOTIDE SEQUENCE [LARGE SCALE GENOMIC DNA]</scope>
</reference>
<dbReference type="Proteomes" id="UP001054945">
    <property type="component" value="Unassembled WGS sequence"/>
</dbReference>
<proteinExistence type="predicted"/>
<comment type="caution">
    <text evidence="1">The sequence shown here is derived from an EMBL/GenBank/DDBJ whole genome shotgun (WGS) entry which is preliminary data.</text>
</comment>
<keyword evidence="2" id="KW-1185">Reference proteome</keyword>
<organism evidence="1 2">
    <name type="scientific">Caerostris extrusa</name>
    <name type="common">Bark spider</name>
    <name type="synonym">Caerostris bankana</name>
    <dbReference type="NCBI Taxonomy" id="172846"/>
    <lineage>
        <taxon>Eukaryota</taxon>
        <taxon>Metazoa</taxon>
        <taxon>Ecdysozoa</taxon>
        <taxon>Arthropoda</taxon>
        <taxon>Chelicerata</taxon>
        <taxon>Arachnida</taxon>
        <taxon>Araneae</taxon>
        <taxon>Araneomorphae</taxon>
        <taxon>Entelegynae</taxon>
        <taxon>Araneoidea</taxon>
        <taxon>Araneidae</taxon>
        <taxon>Caerostris</taxon>
    </lineage>
</organism>